<reference evidence="3" key="1">
    <citation type="journal article" date="2022" name="Int. J. Syst. Evol. Microbiol.">
        <title>Genome-based, phenotypic and chemotaxonomic classification of Faecalibacterium strains: proposal of three novel species Faecalibacterium duncaniae sp. nov., Faecalibacterium hattorii sp. nov. and Faecalibacterium gallinarum sp. nov. .</title>
        <authorList>
            <person name="Sakamoto M."/>
            <person name="Sakurai N."/>
            <person name="Tanno H."/>
            <person name="Iino T."/>
            <person name="Ohkuma M."/>
            <person name="Endo A."/>
        </authorList>
    </citation>
    <scope>NUCLEOTIDE SEQUENCE</scope>
    <source>
        <strain evidence="3">JCM 17207</strain>
    </source>
</reference>
<gene>
    <name evidence="3" type="ORF">JCM17207_16280</name>
</gene>
<dbReference type="Proteomes" id="UP001055185">
    <property type="component" value="Unassembled WGS sequence"/>
</dbReference>
<evidence type="ECO:0000259" key="2">
    <source>
        <dbReference type="PROSITE" id="PS50894"/>
    </source>
</evidence>
<evidence type="ECO:0000256" key="1">
    <source>
        <dbReference type="PROSITE-ProRule" id="PRU00110"/>
    </source>
</evidence>
<name>A0AA37IZA1_9FIRM</name>
<dbReference type="InterPro" id="IPR008207">
    <property type="entry name" value="Sig_transdc_His_kin_Hpt_dom"/>
</dbReference>
<dbReference type="AlphaFoldDB" id="A0AA37IZA1"/>
<feature type="modified residue" description="Phosphohistidine" evidence="1">
    <location>
        <position position="63"/>
    </location>
</feature>
<dbReference type="InterPro" id="IPR036641">
    <property type="entry name" value="HPT_dom_sf"/>
</dbReference>
<feature type="domain" description="HPt" evidence="2">
    <location>
        <begin position="24"/>
        <end position="117"/>
    </location>
</feature>
<dbReference type="Gene3D" id="1.20.120.160">
    <property type="entry name" value="HPT domain"/>
    <property type="match status" value="1"/>
</dbReference>
<dbReference type="EMBL" id="BQKV01000054">
    <property type="protein sequence ID" value="GJN65003.1"/>
    <property type="molecule type" value="Genomic_DNA"/>
</dbReference>
<dbReference type="Pfam" id="PF01627">
    <property type="entry name" value="Hpt"/>
    <property type="match status" value="1"/>
</dbReference>
<dbReference type="RefSeq" id="WP_238317235.1">
    <property type="nucleotide sequence ID" value="NZ_BQKV01000054.1"/>
</dbReference>
<evidence type="ECO:0000313" key="3">
    <source>
        <dbReference type="EMBL" id="GJN65003.1"/>
    </source>
</evidence>
<proteinExistence type="predicted"/>
<accession>A0AA37IZA1</accession>
<evidence type="ECO:0000313" key="4">
    <source>
        <dbReference type="Proteomes" id="UP001055185"/>
    </source>
</evidence>
<protein>
    <recommendedName>
        <fullName evidence="2">HPt domain-containing protein</fullName>
    </recommendedName>
</protein>
<comment type="caution">
    <text evidence="3">The sequence shown here is derived from an EMBL/GenBank/DDBJ whole genome shotgun (WGS) entry which is preliminary data.</text>
</comment>
<keyword evidence="1" id="KW-0597">Phosphoprotein</keyword>
<dbReference type="SUPFAM" id="SSF47226">
    <property type="entry name" value="Histidine-containing phosphotransfer domain, HPT domain"/>
    <property type="match status" value="1"/>
</dbReference>
<organism evidence="3 4">
    <name type="scientific">Faecalibacterium gallinarum</name>
    <dbReference type="NCBI Taxonomy" id="2903556"/>
    <lineage>
        <taxon>Bacteria</taxon>
        <taxon>Bacillati</taxon>
        <taxon>Bacillota</taxon>
        <taxon>Clostridia</taxon>
        <taxon>Eubacteriales</taxon>
        <taxon>Oscillospiraceae</taxon>
        <taxon>Faecalibacterium</taxon>
    </lineage>
</organism>
<dbReference type="SMART" id="SM00073">
    <property type="entry name" value="HPT"/>
    <property type="match status" value="1"/>
</dbReference>
<sequence>MEQEKKALLEQAGIDLEEAAARFMNNDGLMLRFLLKFPQDKNFENLRQALAAGDAEGAFTAAHTLKGVAGNLSLKEVYAQAAILSDTLRGGDLAAAAEQMPRLEEAYRRVVEALTQAAG</sequence>
<dbReference type="GO" id="GO:0000160">
    <property type="term" value="P:phosphorelay signal transduction system"/>
    <property type="evidence" value="ECO:0007669"/>
    <property type="project" value="InterPro"/>
</dbReference>
<keyword evidence="4" id="KW-1185">Reference proteome</keyword>
<dbReference type="PROSITE" id="PS50894">
    <property type="entry name" value="HPT"/>
    <property type="match status" value="1"/>
</dbReference>